<evidence type="ECO:0000313" key="6">
    <source>
        <dbReference type="EMBL" id="AKE40096.1"/>
    </source>
</evidence>
<dbReference type="PATRIC" id="fig|161896.4.peg.2110"/>
<keyword evidence="3" id="KW-0732">Signal</keyword>
<dbReference type="Pfam" id="PF01510">
    <property type="entry name" value="Amidase_2"/>
    <property type="match status" value="1"/>
</dbReference>
<evidence type="ECO:0000259" key="5">
    <source>
        <dbReference type="SMART" id="SM00701"/>
    </source>
</evidence>
<dbReference type="KEGG" id="ccj:UL81_10815"/>
<proteinExistence type="inferred from homology"/>
<feature type="compositionally biased region" description="Low complexity" evidence="2">
    <location>
        <begin position="491"/>
        <end position="512"/>
    </location>
</feature>
<feature type="chain" id="PRO_5002510229" evidence="3">
    <location>
        <begin position="21"/>
        <end position="690"/>
    </location>
</feature>
<dbReference type="Pfam" id="PF08310">
    <property type="entry name" value="LGFP"/>
    <property type="match status" value="1"/>
</dbReference>
<evidence type="ECO:0000313" key="7">
    <source>
        <dbReference type="Proteomes" id="UP000033566"/>
    </source>
</evidence>
<dbReference type="GO" id="GO:0008745">
    <property type="term" value="F:N-acetylmuramoyl-L-alanine amidase activity"/>
    <property type="evidence" value="ECO:0007669"/>
    <property type="project" value="InterPro"/>
</dbReference>
<dbReference type="SMART" id="SM00644">
    <property type="entry name" value="Ami_2"/>
    <property type="match status" value="1"/>
</dbReference>
<dbReference type="SMART" id="SM00701">
    <property type="entry name" value="PGRP"/>
    <property type="match status" value="1"/>
</dbReference>
<dbReference type="InterPro" id="IPR013207">
    <property type="entry name" value="LGFP"/>
</dbReference>
<evidence type="ECO:0000256" key="3">
    <source>
        <dbReference type="SAM" id="SignalP"/>
    </source>
</evidence>
<feature type="region of interest" description="Disordered" evidence="2">
    <location>
        <begin position="165"/>
        <end position="233"/>
    </location>
</feature>
<dbReference type="GO" id="GO:0009253">
    <property type="term" value="P:peptidoglycan catabolic process"/>
    <property type="evidence" value="ECO:0007669"/>
    <property type="project" value="InterPro"/>
</dbReference>
<dbReference type="SUPFAM" id="SSF55846">
    <property type="entry name" value="N-acetylmuramoyl-L-alanine amidase-like"/>
    <property type="match status" value="1"/>
</dbReference>
<evidence type="ECO:0000256" key="2">
    <source>
        <dbReference type="SAM" id="MobiDB-lite"/>
    </source>
</evidence>
<dbReference type="EMBL" id="CP011311">
    <property type="protein sequence ID" value="AKE40096.1"/>
    <property type="molecule type" value="Genomic_DNA"/>
</dbReference>
<keyword evidence="7" id="KW-1185">Reference proteome</keyword>
<feature type="domain" description="N-acetylmuramoyl-L-alanine amidase" evidence="4">
    <location>
        <begin position="292"/>
        <end position="456"/>
    </location>
</feature>
<reference evidence="6 7" key="1">
    <citation type="journal article" date="2015" name="Genome Announc.">
        <title>Complete Genome Sequence of Corynebacterium camporealensis DSM 44610, Isolated from the Milk of a Manchega Sheep with Subclinical Mastitis.</title>
        <authorList>
            <person name="Ruckert C."/>
            <person name="Albersmeier A."/>
            <person name="Winkler A."/>
            <person name="Tauch A."/>
        </authorList>
    </citation>
    <scope>NUCLEOTIDE SEQUENCE [LARGE SCALE GENOMIC DNA]</scope>
    <source>
        <strain evidence="6 7">DSM 44610</strain>
    </source>
</reference>
<accession>A0A0F6TC59</accession>
<feature type="domain" description="Peptidoglycan recognition protein family" evidence="5">
    <location>
        <begin position="279"/>
        <end position="427"/>
    </location>
</feature>
<organism evidence="6 7">
    <name type="scientific">Corynebacterium camporealensis</name>
    <dbReference type="NCBI Taxonomy" id="161896"/>
    <lineage>
        <taxon>Bacteria</taxon>
        <taxon>Bacillati</taxon>
        <taxon>Actinomycetota</taxon>
        <taxon>Actinomycetes</taxon>
        <taxon>Mycobacteriales</taxon>
        <taxon>Corynebacteriaceae</taxon>
        <taxon>Corynebacterium</taxon>
    </lineage>
</organism>
<feature type="compositionally biased region" description="Acidic residues" evidence="2">
    <location>
        <begin position="206"/>
        <end position="222"/>
    </location>
</feature>
<dbReference type="InterPro" id="IPR006619">
    <property type="entry name" value="PGRP_domain_met/bac"/>
</dbReference>
<evidence type="ECO:0000259" key="4">
    <source>
        <dbReference type="SMART" id="SM00644"/>
    </source>
</evidence>
<name>A0A0F6TC59_9CORY</name>
<dbReference type="Proteomes" id="UP000033566">
    <property type="component" value="Chromosome"/>
</dbReference>
<dbReference type="PANTHER" id="PTHR11022:SF41">
    <property type="entry name" value="PEPTIDOGLYCAN-RECOGNITION PROTEIN LC-RELATED"/>
    <property type="match status" value="1"/>
</dbReference>
<protein>
    <submittedName>
        <fullName evidence="6">N-acetylmuramoyl-L-alanine amidase</fullName>
    </submittedName>
</protein>
<evidence type="ECO:0000256" key="1">
    <source>
        <dbReference type="ARBA" id="ARBA00007553"/>
    </source>
</evidence>
<dbReference type="GO" id="GO:0008270">
    <property type="term" value="F:zinc ion binding"/>
    <property type="evidence" value="ECO:0007669"/>
    <property type="project" value="InterPro"/>
</dbReference>
<feature type="region of interest" description="Disordered" evidence="2">
    <location>
        <begin position="474"/>
        <end position="519"/>
    </location>
</feature>
<comment type="similarity">
    <text evidence="1">Belongs to the N-acetylmuramoyl-L-alanine amidase 2 family.</text>
</comment>
<sequence>MQLRRRLVPTRSKWPTPVIAAVTSVALVAAAAFGGNQVLKTQSQGSGPIDATTASSGFGDGETIVVDDPAIATQGGGEASRAVKQFHRDEQFSMFAITWPGQRDINAFVRAKQEDGSWSQWYEMDTLKNEAEGTSGTELIWVGPTNDVQVNVGNVDLFEGTNLDSAEAESGDAPTEVPVEEGDENAAADNSPAAEYSADIDTPDASQEEASNDEGTNEDSEANDGAVAPLNTNYGDIAPVAETENTGGTGVDDLEAVFIDGNAQEGEVIEPTAFSPNAPRVVSRAGWGANEGLRCQNPTYDRGVKALTLHHTAGNNNYTPAQARAQLRGDYTYHARTLGWCDIGYNAIVDQYGTIYEGRYGGLDKAVQGAHVGGFNSNTWGISMLGNFEVAQPPQEMLNSVAEIAGWKAAISGFDPSGRASLRSGGFSGARYGAGVVANVPAFHGHADLHYTACPGRNVISKWPQIRQATKAKYDAVRSGSNSGGINWGDQNSQPSQPSQPSRPQQPNQPQPATANSSVGNVDIPMPVIQALTVIAGVVFTVLVRNDRIETPDPDEEVIGGLTVGEIPNIVSRIVTLTGNPNLEKSWTTALNAFGPALGLSVGGPEVDDESGIISQIFENGVMLSSEETGTHALIGEIAKAWASGENAAELGLPTSGEELTGNGQEVKVQFQGGEIAYDPESETVNVFTD</sequence>
<feature type="signal peptide" evidence="3">
    <location>
        <begin position="1"/>
        <end position="20"/>
    </location>
</feature>
<dbReference type="PANTHER" id="PTHR11022">
    <property type="entry name" value="PEPTIDOGLYCAN RECOGNITION PROTEIN"/>
    <property type="match status" value="1"/>
</dbReference>
<dbReference type="CDD" id="cd06583">
    <property type="entry name" value="PGRP"/>
    <property type="match status" value="1"/>
</dbReference>
<dbReference type="AlphaFoldDB" id="A0A0F6TC59"/>
<dbReference type="InterPro" id="IPR015510">
    <property type="entry name" value="PGRP"/>
</dbReference>
<dbReference type="Gene3D" id="3.40.80.10">
    <property type="entry name" value="Peptidoglycan recognition protein-like"/>
    <property type="match status" value="1"/>
</dbReference>
<dbReference type="InterPro" id="IPR036505">
    <property type="entry name" value="Amidase/PGRP_sf"/>
</dbReference>
<dbReference type="HOGENOM" id="CLU_018529_1_1_11"/>
<gene>
    <name evidence="6" type="ORF">UL81_10815</name>
</gene>
<dbReference type="InterPro" id="IPR002502">
    <property type="entry name" value="Amidase_domain"/>
</dbReference>